<organism evidence="3">
    <name type="scientific">Thermogemmatispora argillosa</name>
    <dbReference type="NCBI Taxonomy" id="2045280"/>
    <lineage>
        <taxon>Bacteria</taxon>
        <taxon>Bacillati</taxon>
        <taxon>Chloroflexota</taxon>
        <taxon>Ktedonobacteria</taxon>
        <taxon>Thermogemmatisporales</taxon>
        <taxon>Thermogemmatisporaceae</taxon>
        <taxon>Thermogemmatispora</taxon>
    </lineage>
</organism>
<keyword evidence="1" id="KW-0143">Chaperone</keyword>
<dbReference type="Gene3D" id="2.130.10.10">
    <property type="entry name" value="YVTN repeat-like/Quinoprotein amine dehydrogenase"/>
    <property type="match status" value="2"/>
</dbReference>
<evidence type="ECO:0000259" key="2">
    <source>
        <dbReference type="PROSITE" id="PS50076"/>
    </source>
</evidence>
<dbReference type="InterPro" id="IPR001623">
    <property type="entry name" value="DnaJ_domain"/>
</dbReference>
<dbReference type="GO" id="GO:0051087">
    <property type="term" value="F:protein-folding chaperone binding"/>
    <property type="evidence" value="ECO:0007669"/>
    <property type="project" value="TreeGrafter"/>
</dbReference>
<dbReference type="Gene3D" id="1.10.287.110">
    <property type="entry name" value="DnaJ domain"/>
    <property type="match status" value="1"/>
</dbReference>
<evidence type="ECO:0000256" key="1">
    <source>
        <dbReference type="ARBA" id="ARBA00023186"/>
    </source>
</evidence>
<dbReference type="AlphaFoldDB" id="A0A455T4D2"/>
<dbReference type="PROSITE" id="PS50076">
    <property type="entry name" value="DNAJ_2"/>
    <property type="match status" value="1"/>
</dbReference>
<feature type="domain" description="J" evidence="2">
    <location>
        <begin position="8"/>
        <end position="71"/>
    </location>
</feature>
<dbReference type="InterPro" id="IPR051948">
    <property type="entry name" value="Hsp70_co-chaperone_J-domain"/>
</dbReference>
<dbReference type="InterPro" id="IPR015943">
    <property type="entry name" value="WD40/YVTN_repeat-like_dom_sf"/>
</dbReference>
<dbReference type="CDD" id="cd06257">
    <property type="entry name" value="DnaJ"/>
    <property type="match status" value="1"/>
</dbReference>
<accession>A0A455T4D2</accession>
<protein>
    <recommendedName>
        <fullName evidence="2">J domain-containing protein</fullName>
    </recommendedName>
</protein>
<dbReference type="InterPro" id="IPR036869">
    <property type="entry name" value="J_dom_sf"/>
</dbReference>
<dbReference type="EMBL" id="AP019377">
    <property type="protein sequence ID" value="BBH94690.1"/>
    <property type="molecule type" value="Genomic_DNA"/>
</dbReference>
<sequence>MERDELENYYAILGVPADADQETIKRAYRQLARRYHPDLAGPEGATQMKRINRAYAVLGDPQKRQQYDVALRGVLDVRSGLLRPRRRPQRVDPREELEFASLSIFSTRGPLHAGARFQTSLGVISALGSVHTEDDDLYIAAGTLDGQGAIWSLARHAQLSQFRADPALTVESLRELRFSPHGRLLAGWGRLGLHVWETQSGSLVWSYPLQQRTVFDHYTLDLAFVEESTAATTPPPESGQSTRRLGLRLALPYQAEDPRTPRKAGARATDVLLYQPGQSPGPRESLVCIEEELEKRQFWAIRLRALSRDTRSLLTLSCGHTPESQEEVIIVRRWDLTARTRFGNRLRPRIVSSVLAGTCSDCAPPYAVTPDLQAVAFASRQERNRVRVQDLRAATYYDLTVGTLGGTSRLALSDDASWLAVAREDSELNEGVVELWSLAAGQLVQKLYHPWQISALHFADHRLLVALTDGTIQLWE</sequence>
<dbReference type="SUPFAM" id="SSF46565">
    <property type="entry name" value="Chaperone J-domain"/>
    <property type="match status" value="1"/>
</dbReference>
<dbReference type="GO" id="GO:0036503">
    <property type="term" value="P:ERAD pathway"/>
    <property type="evidence" value="ECO:0007669"/>
    <property type="project" value="TreeGrafter"/>
</dbReference>
<evidence type="ECO:0000313" key="3">
    <source>
        <dbReference type="EMBL" id="BBH94690.1"/>
    </source>
</evidence>
<gene>
    <name evidence="3" type="ORF">KTA_28890</name>
</gene>
<dbReference type="PANTHER" id="PTHR44360">
    <property type="entry name" value="DNAJ HOMOLOG SUBFAMILY B MEMBER 9"/>
    <property type="match status" value="1"/>
</dbReference>
<dbReference type="Pfam" id="PF00226">
    <property type="entry name" value="DnaJ"/>
    <property type="match status" value="1"/>
</dbReference>
<dbReference type="SMART" id="SM00271">
    <property type="entry name" value="DnaJ"/>
    <property type="match status" value="1"/>
</dbReference>
<reference evidence="3" key="1">
    <citation type="submission" date="2018-12" db="EMBL/GenBank/DDBJ databases">
        <title>Novel natural products biosynthetic potential of the class Ktedonobacteria.</title>
        <authorList>
            <person name="Zheng Y."/>
            <person name="Saitou A."/>
            <person name="Wang C.M."/>
            <person name="Toyoda A."/>
            <person name="Minakuchi Y."/>
            <person name="Sekiguchi Y."/>
            <person name="Ueda K."/>
            <person name="Takano H."/>
            <person name="Sakai Y."/>
            <person name="Yokota A."/>
            <person name="Yabe S."/>
        </authorList>
    </citation>
    <scope>NUCLEOTIDE SEQUENCE</scope>
    <source>
        <strain evidence="3">A3-2</strain>
    </source>
</reference>
<dbReference type="GO" id="GO:0051787">
    <property type="term" value="F:misfolded protein binding"/>
    <property type="evidence" value="ECO:0007669"/>
    <property type="project" value="TreeGrafter"/>
</dbReference>
<proteinExistence type="predicted"/>
<name>A0A455T4D2_9CHLR</name>
<dbReference type="InterPro" id="IPR036322">
    <property type="entry name" value="WD40_repeat_dom_sf"/>
</dbReference>
<dbReference type="SUPFAM" id="SSF50978">
    <property type="entry name" value="WD40 repeat-like"/>
    <property type="match status" value="1"/>
</dbReference>
<dbReference type="PANTHER" id="PTHR44360:SF1">
    <property type="entry name" value="DNAJ HOMOLOG SUBFAMILY B MEMBER 9"/>
    <property type="match status" value="1"/>
</dbReference>
<dbReference type="PRINTS" id="PR00625">
    <property type="entry name" value="JDOMAIN"/>
</dbReference>